<dbReference type="AlphaFoldDB" id="A0A918DFK4"/>
<name>A0A918DFK4_9ALTE</name>
<reference evidence="1" key="2">
    <citation type="submission" date="2020-09" db="EMBL/GenBank/DDBJ databases">
        <authorList>
            <person name="Sun Q."/>
            <person name="Zhou Y."/>
        </authorList>
    </citation>
    <scope>NUCLEOTIDE SEQUENCE</scope>
    <source>
        <strain evidence="1">CGMCC 1.7086</strain>
    </source>
</reference>
<accession>A0A918DFK4</accession>
<organism evidence="1 2">
    <name type="scientific">Bowmanella pacifica</name>
    <dbReference type="NCBI Taxonomy" id="502051"/>
    <lineage>
        <taxon>Bacteria</taxon>
        <taxon>Pseudomonadati</taxon>
        <taxon>Pseudomonadota</taxon>
        <taxon>Gammaproteobacteria</taxon>
        <taxon>Alteromonadales</taxon>
        <taxon>Alteromonadaceae</taxon>
        <taxon>Bowmanella</taxon>
    </lineage>
</organism>
<evidence type="ECO:0000313" key="2">
    <source>
        <dbReference type="Proteomes" id="UP000606935"/>
    </source>
</evidence>
<proteinExistence type="predicted"/>
<evidence type="ECO:0000313" key="1">
    <source>
        <dbReference type="EMBL" id="GGO64104.1"/>
    </source>
</evidence>
<dbReference type="Proteomes" id="UP000606935">
    <property type="component" value="Unassembled WGS sequence"/>
</dbReference>
<dbReference type="EMBL" id="BMLS01000001">
    <property type="protein sequence ID" value="GGO64104.1"/>
    <property type="molecule type" value="Genomic_DNA"/>
</dbReference>
<comment type="caution">
    <text evidence="1">The sequence shown here is derived from an EMBL/GenBank/DDBJ whole genome shotgun (WGS) entry which is preliminary data.</text>
</comment>
<protein>
    <submittedName>
        <fullName evidence="1">Uncharacterized protein</fullName>
    </submittedName>
</protein>
<gene>
    <name evidence="1" type="ORF">GCM10010982_02720</name>
</gene>
<sequence length="125" mass="14403">MYANKLPESILSLFDTLQLVELEWQGRCVQIPKFAVYAILDNPVFDRYSYIDGKRMGVIQMGKYQIPVLDPFLGCIDGTPEHIVVISHHKENRFGLFGYPADKVRDYVCLSMQHRAVPHIVRAFC</sequence>
<keyword evidence="2" id="KW-1185">Reference proteome</keyword>
<dbReference type="RefSeq" id="WP_188689167.1">
    <property type="nucleotide sequence ID" value="NZ_BMLS01000001.1"/>
</dbReference>
<reference evidence="1" key="1">
    <citation type="journal article" date="2014" name="Int. J. Syst. Evol. Microbiol.">
        <title>Complete genome sequence of Corynebacterium casei LMG S-19264T (=DSM 44701T), isolated from a smear-ripened cheese.</title>
        <authorList>
            <consortium name="US DOE Joint Genome Institute (JGI-PGF)"/>
            <person name="Walter F."/>
            <person name="Albersmeier A."/>
            <person name="Kalinowski J."/>
            <person name="Ruckert C."/>
        </authorList>
    </citation>
    <scope>NUCLEOTIDE SEQUENCE</scope>
    <source>
        <strain evidence="1">CGMCC 1.7086</strain>
    </source>
</reference>